<organism evidence="1 2">
    <name type="scientific">Panicum miliaceum</name>
    <name type="common">Proso millet</name>
    <name type="synonym">Broomcorn millet</name>
    <dbReference type="NCBI Taxonomy" id="4540"/>
    <lineage>
        <taxon>Eukaryota</taxon>
        <taxon>Viridiplantae</taxon>
        <taxon>Streptophyta</taxon>
        <taxon>Embryophyta</taxon>
        <taxon>Tracheophyta</taxon>
        <taxon>Spermatophyta</taxon>
        <taxon>Magnoliopsida</taxon>
        <taxon>Liliopsida</taxon>
        <taxon>Poales</taxon>
        <taxon>Poaceae</taxon>
        <taxon>PACMAD clade</taxon>
        <taxon>Panicoideae</taxon>
        <taxon>Panicodae</taxon>
        <taxon>Paniceae</taxon>
        <taxon>Panicinae</taxon>
        <taxon>Panicum</taxon>
        <taxon>Panicum sect. Panicum</taxon>
    </lineage>
</organism>
<name>A0A3L6RH35_PANMI</name>
<comment type="caution">
    <text evidence="1">The sequence shown here is derived from an EMBL/GenBank/DDBJ whole genome shotgun (WGS) entry which is preliminary data.</text>
</comment>
<evidence type="ECO:0000313" key="2">
    <source>
        <dbReference type="Proteomes" id="UP000275267"/>
    </source>
</evidence>
<protein>
    <submittedName>
        <fullName evidence="1">Uncharacterized protein</fullName>
    </submittedName>
</protein>
<evidence type="ECO:0000313" key="1">
    <source>
        <dbReference type="EMBL" id="RLN03867.1"/>
    </source>
</evidence>
<dbReference type="AlphaFoldDB" id="A0A3L6RH35"/>
<dbReference type="Proteomes" id="UP000275267">
    <property type="component" value="Unassembled WGS sequence"/>
</dbReference>
<proteinExistence type="predicted"/>
<reference evidence="2" key="1">
    <citation type="journal article" date="2019" name="Nat. Commun.">
        <title>The genome of broomcorn millet.</title>
        <authorList>
            <person name="Zou C."/>
            <person name="Miki D."/>
            <person name="Li D."/>
            <person name="Tang Q."/>
            <person name="Xiao L."/>
            <person name="Rajput S."/>
            <person name="Deng P."/>
            <person name="Jia W."/>
            <person name="Huang R."/>
            <person name="Zhang M."/>
            <person name="Sun Y."/>
            <person name="Hu J."/>
            <person name="Fu X."/>
            <person name="Schnable P.S."/>
            <person name="Li F."/>
            <person name="Zhang H."/>
            <person name="Feng B."/>
            <person name="Zhu X."/>
            <person name="Liu R."/>
            <person name="Schnable J.C."/>
            <person name="Zhu J.-K."/>
            <person name="Zhang H."/>
        </authorList>
    </citation>
    <scope>NUCLEOTIDE SEQUENCE [LARGE SCALE GENOMIC DNA]</scope>
</reference>
<accession>A0A3L6RH35</accession>
<sequence>MGIVEEAHNLRVVGEGKRGVIVLAHGLGTGAGSQAPAPHGPIPLLPAQHNASARKTEAPALLPSKTVVVLHMQRHRFVRRTGTPPFPQQPALPLGTSLQGAKLHTIQRGPSHRARPSFAAAAAAAAITAALMARSCGEEGWVRQG</sequence>
<keyword evidence="2" id="KW-1185">Reference proteome</keyword>
<gene>
    <name evidence="1" type="ORF">C2845_PM13G10070</name>
</gene>
<dbReference type="EMBL" id="PQIB02000008">
    <property type="protein sequence ID" value="RLN03867.1"/>
    <property type="molecule type" value="Genomic_DNA"/>
</dbReference>